<evidence type="ECO:0000256" key="7">
    <source>
        <dbReference type="ARBA" id="ARBA00022741"/>
    </source>
</evidence>
<dbReference type="Pfam" id="PF01336">
    <property type="entry name" value="tRNA_anti-codon"/>
    <property type="match status" value="1"/>
</dbReference>
<comment type="similarity">
    <text evidence="2 13">Belongs to the class-II aminoacyl-tRNA synthetase family.</text>
</comment>
<dbReference type="GO" id="GO:0004824">
    <property type="term" value="F:lysine-tRNA ligase activity"/>
    <property type="evidence" value="ECO:0007669"/>
    <property type="project" value="UniProtKB-UniRule"/>
</dbReference>
<evidence type="ECO:0000313" key="16">
    <source>
        <dbReference type="EMBL" id="ANE40670.1"/>
    </source>
</evidence>
<keyword evidence="9 13" id="KW-0460">Magnesium</keyword>
<keyword evidence="8 13" id="KW-0067">ATP-binding</keyword>
<comment type="subcellular location">
    <subcellularLocation>
        <location evidence="1 13">Cytoplasm</location>
    </subcellularLocation>
</comment>
<dbReference type="FunFam" id="3.30.930.10:FF:000238">
    <property type="entry name" value="Lysine--tRNA ligase"/>
    <property type="match status" value="1"/>
</dbReference>
<keyword evidence="5 13" id="KW-0436">Ligase</keyword>
<dbReference type="FunFam" id="2.40.50.140:FF:000024">
    <property type="entry name" value="Lysine--tRNA ligase"/>
    <property type="match status" value="1"/>
</dbReference>
<evidence type="ECO:0000256" key="5">
    <source>
        <dbReference type="ARBA" id="ARBA00022598"/>
    </source>
</evidence>
<dbReference type="InterPro" id="IPR006195">
    <property type="entry name" value="aa-tRNA-synth_II"/>
</dbReference>
<evidence type="ECO:0000256" key="12">
    <source>
        <dbReference type="ARBA" id="ARBA00048573"/>
    </source>
</evidence>
<dbReference type="InterPro" id="IPR018149">
    <property type="entry name" value="Lys-tRNA-synth_II_C"/>
</dbReference>
<dbReference type="HAMAP" id="MF_00252">
    <property type="entry name" value="Lys_tRNA_synth_class2"/>
    <property type="match status" value="1"/>
</dbReference>
<evidence type="ECO:0000256" key="9">
    <source>
        <dbReference type="ARBA" id="ARBA00022842"/>
    </source>
</evidence>
<evidence type="ECO:0000256" key="8">
    <source>
        <dbReference type="ARBA" id="ARBA00022840"/>
    </source>
</evidence>
<dbReference type="Proteomes" id="UP000077096">
    <property type="component" value="Chromosome"/>
</dbReference>
<evidence type="ECO:0000256" key="2">
    <source>
        <dbReference type="ARBA" id="ARBA00008226"/>
    </source>
</evidence>
<dbReference type="EC" id="6.1.1.6" evidence="13"/>
<dbReference type="GO" id="GO:0006430">
    <property type="term" value="P:lysyl-tRNA aminoacylation"/>
    <property type="evidence" value="ECO:0007669"/>
    <property type="project" value="UniProtKB-UniRule"/>
</dbReference>
<dbReference type="KEGG" id="fng:JM64_00480"/>
<evidence type="ECO:0000256" key="4">
    <source>
        <dbReference type="ARBA" id="ARBA00022490"/>
    </source>
</evidence>
<dbReference type="NCBIfam" id="NF001756">
    <property type="entry name" value="PRK00484.1"/>
    <property type="match status" value="1"/>
</dbReference>
<dbReference type="Gene3D" id="2.40.50.140">
    <property type="entry name" value="Nucleic acid-binding proteins"/>
    <property type="match status" value="1"/>
</dbReference>
<feature type="binding site" evidence="13">
    <location>
        <position position="402"/>
    </location>
    <ligand>
        <name>Mg(2+)</name>
        <dbReference type="ChEBI" id="CHEBI:18420"/>
        <label>1</label>
    </ligand>
</feature>
<evidence type="ECO:0000256" key="3">
    <source>
        <dbReference type="ARBA" id="ARBA00011738"/>
    </source>
</evidence>
<dbReference type="PIRSF" id="PIRSF039101">
    <property type="entry name" value="LysRS2"/>
    <property type="match status" value="1"/>
</dbReference>
<name>A0A172T0Y8_FERPE</name>
<dbReference type="SUPFAM" id="SSF50249">
    <property type="entry name" value="Nucleic acid-binding proteins"/>
    <property type="match status" value="1"/>
</dbReference>
<evidence type="ECO:0000259" key="15">
    <source>
        <dbReference type="PROSITE" id="PS50862"/>
    </source>
</evidence>
<evidence type="ECO:0000256" key="11">
    <source>
        <dbReference type="ARBA" id="ARBA00023146"/>
    </source>
</evidence>
<dbReference type="PATRIC" id="fig|93466.3.peg.94"/>
<evidence type="ECO:0000256" key="13">
    <source>
        <dbReference type="HAMAP-Rule" id="MF_00252"/>
    </source>
</evidence>
<dbReference type="Pfam" id="PF00152">
    <property type="entry name" value="tRNA-synt_2"/>
    <property type="match status" value="1"/>
</dbReference>
<evidence type="ECO:0000313" key="17">
    <source>
        <dbReference type="Proteomes" id="UP000077096"/>
    </source>
</evidence>
<accession>A0A172T0Y8</accession>
<dbReference type="InterPro" id="IPR004365">
    <property type="entry name" value="NA-bd_OB_tRNA"/>
</dbReference>
<feature type="binding site" evidence="13">
    <location>
        <position position="402"/>
    </location>
    <ligand>
        <name>Mg(2+)</name>
        <dbReference type="ChEBI" id="CHEBI:18420"/>
        <label>2</label>
    </ligand>
</feature>
<dbReference type="GO" id="GO:0005829">
    <property type="term" value="C:cytosol"/>
    <property type="evidence" value="ECO:0007669"/>
    <property type="project" value="TreeGrafter"/>
</dbReference>
<dbReference type="InterPro" id="IPR045864">
    <property type="entry name" value="aa-tRNA-synth_II/BPL/LPL"/>
</dbReference>
<dbReference type="CDD" id="cd04322">
    <property type="entry name" value="LysRS_N"/>
    <property type="match status" value="1"/>
</dbReference>
<dbReference type="InterPro" id="IPR002313">
    <property type="entry name" value="Lys-tRNA-ligase_II"/>
</dbReference>
<dbReference type="GO" id="GO:0005524">
    <property type="term" value="F:ATP binding"/>
    <property type="evidence" value="ECO:0007669"/>
    <property type="project" value="UniProtKB-UniRule"/>
</dbReference>
<dbReference type="PANTHER" id="PTHR42918">
    <property type="entry name" value="LYSYL-TRNA SYNTHETASE"/>
    <property type="match status" value="1"/>
</dbReference>
<gene>
    <name evidence="13" type="primary">lysS</name>
    <name evidence="16" type="ORF">JM64_00480</name>
</gene>
<evidence type="ECO:0000256" key="10">
    <source>
        <dbReference type="ARBA" id="ARBA00022917"/>
    </source>
</evidence>
<dbReference type="PROSITE" id="PS50862">
    <property type="entry name" value="AA_TRNA_LIGASE_II"/>
    <property type="match status" value="1"/>
</dbReference>
<dbReference type="NCBIfam" id="TIGR00499">
    <property type="entry name" value="lysS_bact"/>
    <property type="match status" value="1"/>
</dbReference>
<keyword evidence="10 13" id="KW-0648">Protein biosynthesis</keyword>
<dbReference type="CDD" id="cd00775">
    <property type="entry name" value="LysRS_core"/>
    <property type="match status" value="1"/>
</dbReference>
<comment type="catalytic activity">
    <reaction evidence="12 13 14">
        <text>tRNA(Lys) + L-lysine + ATP = L-lysyl-tRNA(Lys) + AMP + diphosphate</text>
        <dbReference type="Rhea" id="RHEA:20792"/>
        <dbReference type="Rhea" id="RHEA-COMP:9696"/>
        <dbReference type="Rhea" id="RHEA-COMP:9697"/>
        <dbReference type="ChEBI" id="CHEBI:30616"/>
        <dbReference type="ChEBI" id="CHEBI:32551"/>
        <dbReference type="ChEBI" id="CHEBI:33019"/>
        <dbReference type="ChEBI" id="CHEBI:78442"/>
        <dbReference type="ChEBI" id="CHEBI:78529"/>
        <dbReference type="ChEBI" id="CHEBI:456215"/>
        <dbReference type="EC" id="6.1.1.6"/>
    </reaction>
</comment>
<comment type="cofactor">
    <cofactor evidence="13 14">
        <name>Mg(2+)</name>
        <dbReference type="ChEBI" id="CHEBI:18420"/>
    </cofactor>
    <text evidence="13 14">Binds 3 Mg(2+) ions per subunit.</text>
</comment>
<dbReference type="GO" id="GO:0000049">
    <property type="term" value="F:tRNA binding"/>
    <property type="evidence" value="ECO:0007669"/>
    <property type="project" value="TreeGrafter"/>
</dbReference>
<dbReference type="InterPro" id="IPR034762">
    <property type="entry name" value="Lys-tRNA-ligase_II_bac/euk"/>
</dbReference>
<feature type="domain" description="Aminoacyl-transfer RNA synthetases class-II family profile" evidence="15">
    <location>
        <begin position="168"/>
        <end position="483"/>
    </location>
</feature>
<dbReference type="EMBL" id="CP011393">
    <property type="protein sequence ID" value="ANE40670.1"/>
    <property type="molecule type" value="Genomic_DNA"/>
</dbReference>
<keyword evidence="4 13" id="KW-0963">Cytoplasm</keyword>
<sequence>MLKDFREQRIREIEELRKIGINPYPYSYPKTHTTEDIKKQFEHLANGEVTDQRVSTAGRIMSIREHGKSAFFHIKDTYGRIQAYVRKDKTENFDFFKEHVTIGDIIGVEGIVFKSNTGEITILVEKFQLLVKPLRPMPEKWHGIKDKEILYRQRYVDMIANDETIKRFRIRSDIIRMIREFLHQKGFYEVETPILQYLTGGASARPFVTHCNALDIDMYLRIATELHLKRFIVGGFDKVYEIGRIFRNEGISYKHHPEFTSIELYQAYADYEDMMNLTEELITYIVEQLFGTTKITYQGQEIDFTRPWRRIKMRDFIKENLGVDILEDSDEKMLSVLRARGVDVEIEDRGHMIEKLWDLVEDRVIQPTFLLEHPVEISPLAKKHREDPRVTERFELIIYGREMANAFSELNDPVDQLERFMNQLKLRDLGDEEAHMLDKDFIRALEYGMPPTGGLGIGIDRLVMLLTDSPNIRDVIAFPLVRPEGDIDIEEIEISEKAEEGGDRV</sequence>
<dbReference type="InterPro" id="IPR012340">
    <property type="entry name" value="NA-bd_OB-fold"/>
</dbReference>
<keyword evidence="6 13" id="KW-0479">Metal-binding</keyword>
<protein>
    <recommendedName>
        <fullName evidence="13">Lysine--tRNA ligase</fullName>
        <ecNumber evidence="13">6.1.1.6</ecNumber>
    </recommendedName>
    <alternativeName>
        <fullName evidence="13">Lysyl-tRNA synthetase</fullName>
        <shortName evidence="13">LysRS</shortName>
    </alternativeName>
</protein>
<dbReference type="PRINTS" id="PR00982">
    <property type="entry name" value="TRNASYNTHLYS"/>
</dbReference>
<evidence type="ECO:0000256" key="1">
    <source>
        <dbReference type="ARBA" id="ARBA00004496"/>
    </source>
</evidence>
<dbReference type="InterPro" id="IPR044136">
    <property type="entry name" value="Lys-tRNA-ligase_II_N"/>
</dbReference>
<keyword evidence="7 13" id="KW-0547">Nucleotide-binding</keyword>
<feature type="binding site" evidence="13">
    <location>
        <position position="395"/>
    </location>
    <ligand>
        <name>Mg(2+)</name>
        <dbReference type="ChEBI" id="CHEBI:18420"/>
        <label>1</label>
    </ligand>
</feature>
<organism evidence="16 17">
    <name type="scientific">Fervidobacterium pennivorans</name>
    <dbReference type="NCBI Taxonomy" id="93466"/>
    <lineage>
        <taxon>Bacteria</taxon>
        <taxon>Thermotogati</taxon>
        <taxon>Thermotogota</taxon>
        <taxon>Thermotogae</taxon>
        <taxon>Thermotogales</taxon>
        <taxon>Fervidobacteriaceae</taxon>
        <taxon>Fervidobacterium</taxon>
    </lineage>
</organism>
<dbReference type="Gene3D" id="3.30.930.10">
    <property type="entry name" value="Bira Bifunctional Protein, Domain 2"/>
    <property type="match status" value="1"/>
</dbReference>
<dbReference type="InterPro" id="IPR004364">
    <property type="entry name" value="Aa-tRNA-synt_II"/>
</dbReference>
<comment type="subunit">
    <text evidence="3 13">Homodimer.</text>
</comment>
<keyword evidence="11 13" id="KW-0030">Aminoacyl-tRNA synthetase</keyword>
<evidence type="ECO:0000256" key="6">
    <source>
        <dbReference type="ARBA" id="ARBA00022723"/>
    </source>
</evidence>
<evidence type="ECO:0000256" key="14">
    <source>
        <dbReference type="RuleBase" id="RU000336"/>
    </source>
</evidence>
<dbReference type="PANTHER" id="PTHR42918:SF15">
    <property type="entry name" value="LYSINE--TRNA LIGASE, CHLOROPLASTIC_MITOCHONDRIAL"/>
    <property type="match status" value="1"/>
</dbReference>
<reference evidence="16 17" key="1">
    <citation type="submission" date="2014-08" db="EMBL/GenBank/DDBJ databases">
        <title>Fervidobacterium pennivorans DYC genome.</title>
        <authorList>
            <person name="Wushke S."/>
        </authorList>
    </citation>
    <scope>NUCLEOTIDE SEQUENCE [LARGE SCALE GENOMIC DNA]</scope>
    <source>
        <strain evidence="16 17">DYC</strain>
    </source>
</reference>
<dbReference type="OrthoDB" id="9802326at2"/>
<dbReference type="AlphaFoldDB" id="A0A172T0Y8"/>
<proteinExistence type="inferred from homology"/>
<dbReference type="GO" id="GO:0000287">
    <property type="term" value="F:magnesium ion binding"/>
    <property type="evidence" value="ECO:0007669"/>
    <property type="project" value="UniProtKB-UniRule"/>
</dbReference>
<dbReference type="SUPFAM" id="SSF55681">
    <property type="entry name" value="Class II aaRS and biotin synthetases"/>
    <property type="match status" value="1"/>
</dbReference>